<sequence>MELADARRTMDQLAPSGDLGGRSLRSELEEFGKGKPAETVLEELSGDVSDTSRLEHKPLRVAFVRCALAWSSFRPLAAAHGSPGRPCAAIRYSTSDEHDAAAAAQRCAQLLDNVASWLLAAKVMPPSYGNDTWLSLVQHKASIISRFGQLHYTCRSNMAFDEFSRGAQARFSSWSSRAWRRGIRSLSVRLPPSAGGSMRLRDGCARQ</sequence>
<gene>
    <name evidence="2" type="ORF">DMC30DRAFT_274206</name>
</gene>
<proteinExistence type="predicted"/>
<name>A0A5C5FUZ2_9BASI</name>
<protein>
    <submittedName>
        <fullName evidence="2">Uncharacterized protein</fullName>
    </submittedName>
</protein>
<evidence type="ECO:0000313" key="2">
    <source>
        <dbReference type="EMBL" id="TNY20002.1"/>
    </source>
</evidence>
<evidence type="ECO:0000256" key="1">
    <source>
        <dbReference type="SAM" id="MobiDB-lite"/>
    </source>
</evidence>
<evidence type="ECO:0000313" key="3">
    <source>
        <dbReference type="Proteomes" id="UP000311382"/>
    </source>
</evidence>
<dbReference type="Proteomes" id="UP000311382">
    <property type="component" value="Unassembled WGS sequence"/>
</dbReference>
<reference evidence="2 3" key="1">
    <citation type="submission" date="2019-03" db="EMBL/GenBank/DDBJ databases">
        <title>Rhodosporidium diobovatum UCD-FST 08-225 genome sequencing, assembly, and annotation.</title>
        <authorList>
            <person name="Fakankun I.U."/>
            <person name="Fristensky B."/>
            <person name="Levin D.B."/>
        </authorList>
    </citation>
    <scope>NUCLEOTIDE SEQUENCE [LARGE SCALE GENOMIC DNA]</scope>
    <source>
        <strain evidence="2 3">UCD-FST 08-225</strain>
    </source>
</reference>
<dbReference type="EMBL" id="SOZI01000078">
    <property type="protein sequence ID" value="TNY20002.1"/>
    <property type="molecule type" value="Genomic_DNA"/>
</dbReference>
<feature type="region of interest" description="Disordered" evidence="1">
    <location>
        <begin position="1"/>
        <end position="22"/>
    </location>
</feature>
<organism evidence="2 3">
    <name type="scientific">Rhodotorula diobovata</name>
    <dbReference type="NCBI Taxonomy" id="5288"/>
    <lineage>
        <taxon>Eukaryota</taxon>
        <taxon>Fungi</taxon>
        <taxon>Dikarya</taxon>
        <taxon>Basidiomycota</taxon>
        <taxon>Pucciniomycotina</taxon>
        <taxon>Microbotryomycetes</taxon>
        <taxon>Sporidiobolales</taxon>
        <taxon>Sporidiobolaceae</taxon>
        <taxon>Rhodotorula</taxon>
    </lineage>
</organism>
<feature type="compositionally biased region" description="Basic and acidic residues" evidence="1">
    <location>
        <begin position="1"/>
        <end position="10"/>
    </location>
</feature>
<keyword evidence="3" id="KW-1185">Reference proteome</keyword>
<dbReference type="AlphaFoldDB" id="A0A5C5FUZ2"/>
<comment type="caution">
    <text evidence="2">The sequence shown here is derived from an EMBL/GenBank/DDBJ whole genome shotgun (WGS) entry which is preliminary data.</text>
</comment>
<accession>A0A5C5FUZ2</accession>